<dbReference type="AlphaFoldDB" id="A0A1V8T1Y4"/>
<name>A0A1V8T1Y4_9PEZI</name>
<evidence type="ECO:0000256" key="1">
    <source>
        <dbReference type="ARBA" id="ARBA00006787"/>
    </source>
</evidence>
<dbReference type="Proteomes" id="UP000192596">
    <property type="component" value="Unassembled WGS sequence"/>
</dbReference>
<comment type="cofactor">
    <cofactor evidence="5">
        <name>Fe(2+)</name>
        <dbReference type="ChEBI" id="CHEBI:29033"/>
    </cofactor>
    <text evidence="5">Binds 1 Fe(2+) ion per subunit.</text>
</comment>
<feature type="binding site" evidence="5">
    <location>
        <position position="227"/>
    </location>
    <ligand>
        <name>Fe cation</name>
        <dbReference type="ChEBI" id="CHEBI:24875"/>
        <note>catalytic</note>
    </ligand>
</feature>
<organism evidence="7 8">
    <name type="scientific">Cryoendolithus antarcticus</name>
    <dbReference type="NCBI Taxonomy" id="1507870"/>
    <lineage>
        <taxon>Eukaryota</taxon>
        <taxon>Fungi</taxon>
        <taxon>Dikarya</taxon>
        <taxon>Ascomycota</taxon>
        <taxon>Pezizomycotina</taxon>
        <taxon>Dothideomycetes</taxon>
        <taxon>Dothideomycetidae</taxon>
        <taxon>Cladosporiales</taxon>
        <taxon>Cladosporiaceae</taxon>
        <taxon>Cryoendolithus</taxon>
    </lineage>
</organism>
<gene>
    <name evidence="7" type="ORF">B0A48_09108</name>
</gene>
<protein>
    <recommendedName>
        <fullName evidence="9">Carotenoid oxygenase</fullName>
    </recommendedName>
</protein>
<keyword evidence="2 5" id="KW-0479">Metal-binding</keyword>
<keyword evidence="8" id="KW-1185">Reference proteome</keyword>
<evidence type="ECO:0000313" key="7">
    <source>
        <dbReference type="EMBL" id="OQO05340.1"/>
    </source>
</evidence>
<dbReference type="OrthoDB" id="407010at2759"/>
<dbReference type="PANTHER" id="PTHR10543">
    <property type="entry name" value="BETA-CAROTENE DIOXYGENASE"/>
    <property type="match status" value="1"/>
</dbReference>
<keyword evidence="4 5" id="KW-0408">Iron</keyword>
<sequence length="560" mass="61896">MGKAQEMDQEQRQKQQHYKDWPNEAAFNANANFVDVRTPIDILVVGHFPRYVAGALYRTGPGAYKIDSPGSQKGIFAVDHWFDGFTTTHKFVIHAGADDTCDRVCYSSFMQVEKLMETARDTGSLGAGITFGQRDPCNSLYRKAKSVFAPLTTSNPFSSNVGVVLRKTLPAEAESIDEKRRVGRRLITITTDTVTAKHVDADTLEPLSITTQAAINPSLIGQMSAAHASHDRVTGELFNFNLTLGPTHSYKVFRASPNGETEVLAEIKGGGVRGAYLHSLLLTENFVVLCIWPAYFTRMGLSMLWERNVIDALKFEPNSQTHWFVVDRKHGRGVVKQFTSPSFFCFHTVNAWEETRAGTDVVDIICELVELPDASILELLRYEYIVSSEAVRSRPLGGADDKGIPTSHLVRYRLEQIAVREKSTDRPASAKRTMAVISGDLPRINPHYALKPHRYVYTALSRGKSSFLDGIGKTDMRNGTTTIWEEARHTPGEPIFVPRPGAVDEDDGVVLVVVFDGDTSRSYLLCLDATNLTEVARATVDGPVGLGFHGLHLPATPPKL</sequence>
<proteinExistence type="inferred from homology"/>
<feature type="binding site" evidence="5">
    <location>
        <position position="347"/>
    </location>
    <ligand>
        <name>Fe cation</name>
        <dbReference type="ChEBI" id="CHEBI:24875"/>
        <note>catalytic</note>
    </ligand>
</feature>
<dbReference type="GO" id="GO:0010436">
    <property type="term" value="F:carotenoid dioxygenase activity"/>
    <property type="evidence" value="ECO:0007669"/>
    <property type="project" value="TreeGrafter"/>
</dbReference>
<dbReference type="GO" id="GO:0016121">
    <property type="term" value="P:carotene catabolic process"/>
    <property type="evidence" value="ECO:0007669"/>
    <property type="project" value="TreeGrafter"/>
</dbReference>
<evidence type="ECO:0000256" key="2">
    <source>
        <dbReference type="ARBA" id="ARBA00022723"/>
    </source>
</evidence>
<dbReference type="InterPro" id="IPR004294">
    <property type="entry name" value="Carotenoid_Oase"/>
</dbReference>
<reference evidence="8" key="1">
    <citation type="submission" date="2017-03" db="EMBL/GenBank/DDBJ databases">
        <title>Genomes of endolithic fungi from Antarctica.</title>
        <authorList>
            <person name="Coleine C."/>
            <person name="Masonjones S."/>
            <person name="Stajich J.E."/>
        </authorList>
    </citation>
    <scope>NUCLEOTIDE SEQUENCE [LARGE SCALE GENOMIC DNA]</scope>
    <source>
        <strain evidence="8">CCFEE 5527</strain>
    </source>
</reference>
<dbReference type="InParanoid" id="A0A1V8T1Y4"/>
<evidence type="ECO:0000313" key="8">
    <source>
        <dbReference type="Proteomes" id="UP000192596"/>
    </source>
</evidence>
<dbReference type="PANTHER" id="PTHR10543:SF24">
    <property type="entry name" value="CAROTENOID ISOMEROOXYGENASE"/>
    <property type="match status" value="1"/>
</dbReference>
<evidence type="ECO:0000256" key="4">
    <source>
        <dbReference type="ARBA" id="ARBA00023004"/>
    </source>
</evidence>
<comment type="caution">
    <text evidence="7">The sequence shown here is derived from an EMBL/GenBank/DDBJ whole genome shotgun (WGS) entry which is preliminary data.</text>
</comment>
<accession>A0A1V8T1Y4</accession>
<dbReference type="EMBL" id="NAJO01000019">
    <property type="protein sequence ID" value="OQO05340.1"/>
    <property type="molecule type" value="Genomic_DNA"/>
</dbReference>
<keyword evidence="3" id="KW-0560">Oxidoreductase</keyword>
<evidence type="ECO:0000256" key="3">
    <source>
        <dbReference type="ARBA" id="ARBA00023002"/>
    </source>
</evidence>
<feature type="binding site" evidence="5">
    <location>
        <position position="549"/>
    </location>
    <ligand>
        <name>Fe cation</name>
        <dbReference type="ChEBI" id="CHEBI:24875"/>
        <note>catalytic</note>
    </ligand>
</feature>
<evidence type="ECO:0000256" key="6">
    <source>
        <dbReference type="SAM" id="MobiDB-lite"/>
    </source>
</evidence>
<evidence type="ECO:0000256" key="5">
    <source>
        <dbReference type="PIRSR" id="PIRSR604294-1"/>
    </source>
</evidence>
<evidence type="ECO:0008006" key="9">
    <source>
        <dbReference type="Google" id="ProtNLM"/>
    </source>
</evidence>
<feature type="binding site" evidence="5">
    <location>
        <position position="278"/>
    </location>
    <ligand>
        <name>Fe cation</name>
        <dbReference type="ChEBI" id="CHEBI:24875"/>
        <note>catalytic</note>
    </ligand>
</feature>
<dbReference type="STRING" id="1507870.A0A1V8T1Y4"/>
<dbReference type="GO" id="GO:0046872">
    <property type="term" value="F:metal ion binding"/>
    <property type="evidence" value="ECO:0007669"/>
    <property type="project" value="UniProtKB-KW"/>
</dbReference>
<dbReference type="Pfam" id="PF03055">
    <property type="entry name" value="RPE65"/>
    <property type="match status" value="1"/>
</dbReference>
<comment type="similarity">
    <text evidence="1">Belongs to the carotenoid oxygenase family.</text>
</comment>
<feature type="region of interest" description="Disordered" evidence="6">
    <location>
        <begin position="1"/>
        <end position="20"/>
    </location>
</feature>